<keyword evidence="2" id="KW-1185">Reference proteome</keyword>
<reference evidence="1 2" key="1">
    <citation type="journal article" date="2024" name="Plant Biotechnol. J.">
        <title>Genome and CRISPR/Cas9 system of a widespread forest tree (Populus alba) in the world.</title>
        <authorList>
            <person name="Liu Y.J."/>
            <person name="Jiang P.F."/>
            <person name="Han X.M."/>
            <person name="Li X.Y."/>
            <person name="Wang H.M."/>
            <person name="Wang Y.J."/>
            <person name="Wang X.X."/>
            <person name="Zeng Q.Y."/>
        </authorList>
    </citation>
    <scope>NUCLEOTIDE SEQUENCE [LARGE SCALE GENOMIC DNA]</scope>
    <source>
        <strain evidence="2">cv. PAL-ZL1</strain>
    </source>
</reference>
<organism evidence="1 2">
    <name type="scientific">Populus alba</name>
    <name type="common">White poplar</name>
    <dbReference type="NCBI Taxonomy" id="43335"/>
    <lineage>
        <taxon>Eukaryota</taxon>
        <taxon>Viridiplantae</taxon>
        <taxon>Streptophyta</taxon>
        <taxon>Embryophyta</taxon>
        <taxon>Tracheophyta</taxon>
        <taxon>Spermatophyta</taxon>
        <taxon>Magnoliopsida</taxon>
        <taxon>eudicotyledons</taxon>
        <taxon>Gunneridae</taxon>
        <taxon>Pentapetalae</taxon>
        <taxon>rosids</taxon>
        <taxon>fabids</taxon>
        <taxon>Malpighiales</taxon>
        <taxon>Salicaceae</taxon>
        <taxon>Saliceae</taxon>
        <taxon>Populus</taxon>
    </lineage>
</organism>
<evidence type="ECO:0000313" key="1">
    <source>
        <dbReference type="EMBL" id="KAL3610230.1"/>
    </source>
</evidence>
<proteinExistence type="predicted"/>
<comment type="caution">
    <text evidence="1">The sequence shown here is derived from an EMBL/GenBank/DDBJ whole genome shotgun (WGS) entry which is preliminary data.</text>
</comment>
<sequence>MWEIPGTRSTPSGCELIEQQSLDRTESFPNLRMHEAQINEELYKPENLLLSSESPYKPDIAWDSAGIPGQAAYSATGSWLVERPHGAGPHLKHHNVMLAATSSGQDTIWHSVVLAPESDATTTWRGSLVVRQHMGLIHRGLYHAKQNPSSIRILDVVI</sequence>
<name>A0ACC4CZR3_POPAL</name>
<protein>
    <submittedName>
        <fullName evidence="1">Uncharacterized protein</fullName>
    </submittedName>
</protein>
<evidence type="ECO:0000313" key="2">
    <source>
        <dbReference type="Proteomes" id="UP000309997"/>
    </source>
</evidence>
<dbReference type="EMBL" id="RCHU02000001">
    <property type="protein sequence ID" value="KAL3610230.1"/>
    <property type="molecule type" value="Genomic_DNA"/>
</dbReference>
<dbReference type="Proteomes" id="UP000309997">
    <property type="component" value="Unassembled WGS sequence"/>
</dbReference>
<accession>A0ACC4CZR3</accession>
<gene>
    <name evidence="1" type="ORF">D5086_001250</name>
</gene>